<reference evidence="2 3" key="1">
    <citation type="submission" date="2020-05" db="EMBL/GenBank/DDBJ databases">
        <authorList>
            <person name="Petersen J."/>
            <person name="Sayavedra L."/>
        </authorList>
    </citation>
    <scope>NUCLEOTIDE SEQUENCE [LARGE SCALE GENOMIC DNA]</scope>
    <source>
        <strain evidence="2">B azoricus SOX ET2 1586I</strain>
    </source>
</reference>
<keyword evidence="3" id="KW-1185">Reference proteome</keyword>
<dbReference type="SUPFAM" id="SSF53098">
    <property type="entry name" value="Ribonuclease H-like"/>
    <property type="match status" value="1"/>
</dbReference>
<dbReference type="Proteomes" id="UP000626656">
    <property type="component" value="Unassembled WGS sequence"/>
</dbReference>
<dbReference type="NCBIfam" id="NF033591">
    <property type="entry name" value="transpos_IS4_2"/>
    <property type="match status" value="1"/>
</dbReference>
<sequence length="371" mass="42051">MSDSYNIYRTIYSALQKAWDFDPSKRQSNSLNILTGFICGIVQSKSVKLANVAGDIPGSSKEESQIMRLRRWLSNEKVSVDLFYLPFIEVLIKCLAKQTLVLAIDGSTTAKGCITLMVSMIYKGRSLPLLWVTRQGKKGHFPQDMHIELIKSVQAIIPEGTAVICLGDGEFDGADWLKTLSDYGWEYACRTANNAVLYENGEEFTFKDICPEQGGMTEIPAVEFTRKRSIIVRAVVYWGGKYKDPIYLVTNLPTGGEAFNWYRKRFRIETLFSDLKGRGFNLQKSGLRAPERVSRLIIAAALAYIWMVYLGELTKKKGWDKIIHRKNRCDLSLFTLGMRLLKRLLREEKALPQFCLALSGKALLYIVAPNI</sequence>
<dbReference type="InterPro" id="IPR047658">
    <property type="entry name" value="IS4-like_transpos"/>
</dbReference>
<dbReference type="PANTHER" id="PTHR35404">
    <property type="entry name" value="TRANSPOSASE OF TN10"/>
    <property type="match status" value="1"/>
</dbReference>
<protein>
    <recommendedName>
        <fullName evidence="1">Transposase IS4-like domain-containing protein</fullName>
    </recommendedName>
</protein>
<dbReference type="InterPro" id="IPR002559">
    <property type="entry name" value="Transposase_11"/>
</dbReference>
<dbReference type="EMBL" id="CAHJWF010000334">
    <property type="protein sequence ID" value="CAB5506508.1"/>
    <property type="molecule type" value="Genomic_DNA"/>
</dbReference>
<dbReference type="InterPro" id="IPR012337">
    <property type="entry name" value="RNaseH-like_sf"/>
</dbReference>
<dbReference type="RefSeq" id="WP_202784449.1">
    <property type="nucleotide sequence ID" value="NZ_CAHJWF010000334.1"/>
</dbReference>
<dbReference type="PANTHER" id="PTHR35404:SF8">
    <property type="entry name" value="TRANSPOSASE OF TN10"/>
    <property type="match status" value="1"/>
</dbReference>
<name>A0ABM8MA20_9GAMM</name>
<organism evidence="2 3">
    <name type="scientific">Bathymodiolus thermophilus thioautotrophic gill symbiont</name>
    <dbReference type="NCBI Taxonomy" id="2360"/>
    <lineage>
        <taxon>Bacteria</taxon>
        <taxon>Pseudomonadati</taxon>
        <taxon>Pseudomonadota</taxon>
        <taxon>Gammaproteobacteria</taxon>
        <taxon>sulfur-oxidizing symbionts</taxon>
    </lineage>
</organism>
<comment type="caution">
    <text evidence="2">The sequence shown here is derived from an EMBL/GenBank/DDBJ whole genome shotgun (WGS) entry which is preliminary data.</text>
</comment>
<gene>
    <name evidence="2" type="ORF">AZO1586I_1624</name>
</gene>
<proteinExistence type="predicted"/>
<dbReference type="Pfam" id="PF01609">
    <property type="entry name" value="DDE_Tnp_1"/>
    <property type="match status" value="1"/>
</dbReference>
<accession>A0ABM8MA20</accession>
<evidence type="ECO:0000259" key="1">
    <source>
        <dbReference type="Pfam" id="PF01609"/>
    </source>
</evidence>
<feature type="domain" description="Transposase IS4-like" evidence="1">
    <location>
        <begin position="110"/>
        <end position="306"/>
    </location>
</feature>
<evidence type="ECO:0000313" key="3">
    <source>
        <dbReference type="Proteomes" id="UP000626656"/>
    </source>
</evidence>
<evidence type="ECO:0000313" key="2">
    <source>
        <dbReference type="EMBL" id="CAB5506508.1"/>
    </source>
</evidence>